<dbReference type="InterPro" id="IPR015048">
    <property type="entry name" value="DUF1899"/>
</dbReference>
<dbReference type="AlphaFoldDB" id="A0A3S5CRA4"/>
<gene>
    <name evidence="4" type="ORF">PXEA_LOCUS35169</name>
</gene>
<dbReference type="Pfam" id="PF08953">
    <property type="entry name" value="DUF1899"/>
    <property type="match status" value="1"/>
</dbReference>
<evidence type="ECO:0000313" key="5">
    <source>
        <dbReference type="Proteomes" id="UP000784294"/>
    </source>
</evidence>
<evidence type="ECO:0000256" key="2">
    <source>
        <dbReference type="ARBA" id="ARBA00022737"/>
    </source>
</evidence>
<dbReference type="Proteomes" id="UP000784294">
    <property type="component" value="Unassembled WGS sequence"/>
</dbReference>
<dbReference type="InterPro" id="IPR036322">
    <property type="entry name" value="WD40_repeat_dom_sf"/>
</dbReference>
<dbReference type="Gene3D" id="2.130.10.10">
    <property type="entry name" value="YVTN repeat-like/Quinoprotein amine dehydrogenase"/>
    <property type="match status" value="1"/>
</dbReference>
<keyword evidence="1" id="KW-0853">WD repeat</keyword>
<keyword evidence="2" id="KW-0677">Repeat</keyword>
<sequence>MPLVRPPLRFRHVFGEPARRDECFEGIPISRATHDGRLTACNPSLLAVTIESAGGGSIAIVPISKPGRYEFACLPRLCGHSGPIIDVDWNPFDDLLLSTASEDATVSF</sequence>
<accession>A0A3S5CRA4</accession>
<dbReference type="SMART" id="SM01166">
    <property type="entry name" value="DUF1899"/>
    <property type="match status" value="1"/>
</dbReference>
<dbReference type="GO" id="GO:0051015">
    <property type="term" value="F:actin filament binding"/>
    <property type="evidence" value="ECO:0007669"/>
    <property type="project" value="TreeGrafter"/>
</dbReference>
<keyword evidence="5" id="KW-1185">Reference proteome</keyword>
<dbReference type="PANTHER" id="PTHR10856">
    <property type="entry name" value="CORONIN"/>
    <property type="match status" value="1"/>
</dbReference>
<dbReference type="InterPro" id="IPR015505">
    <property type="entry name" value="Coronin"/>
</dbReference>
<reference evidence="4" key="1">
    <citation type="submission" date="2018-11" db="EMBL/GenBank/DDBJ databases">
        <authorList>
            <consortium name="Pathogen Informatics"/>
        </authorList>
    </citation>
    <scope>NUCLEOTIDE SEQUENCE</scope>
</reference>
<organism evidence="4 5">
    <name type="scientific">Protopolystoma xenopodis</name>
    <dbReference type="NCBI Taxonomy" id="117903"/>
    <lineage>
        <taxon>Eukaryota</taxon>
        <taxon>Metazoa</taxon>
        <taxon>Spiralia</taxon>
        <taxon>Lophotrochozoa</taxon>
        <taxon>Platyhelminthes</taxon>
        <taxon>Monogenea</taxon>
        <taxon>Polyopisthocotylea</taxon>
        <taxon>Polystomatidea</taxon>
        <taxon>Polystomatidae</taxon>
        <taxon>Protopolystoma</taxon>
    </lineage>
</organism>
<proteinExistence type="predicted"/>
<dbReference type="OrthoDB" id="1850764at2759"/>
<evidence type="ECO:0000259" key="3">
    <source>
        <dbReference type="SMART" id="SM01166"/>
    </source>
</evidence>
<dbReference type="EMBL" id="CAAALY010270736">
    <property type="protein sequence ID" value="VEL41729.1"/>
    <property type="molecule type" value="Genomic_DNA"/>
</dbReference>
<dbReference type="PANTHER" id="PTHR10856:SF44">
    <property type="entry name" value="CORONIN"/>
    <property type="match status" value="1"/>
</dbReference>
<protein>
    <recommendedName>
        <fullName evidence="3">DUF1899 domain-containing protein</fullName>
    </recommendedName>
</protein>
<evidence type="ECO:0000313" key="4">
    <source>
        <dbReference type="EMBL" id="VEL41729.1"/>
    </source>
</evidence>
<dbReference type="InterPro" id="IPR015943">
    <property type="entry name" value="WD40/YVTN_repeat-like_dom_sf"/>
</dbReference>
<comment type="caution">
    <text evidence="4">The sequence shown here is derived from an EMBL/GenBank/DDBJ whole genome shotgun (WGS) entry which is preliminary data.</text>
</comment>
<evidence type="ECO:0000256" key="1">
    <source>
        <dbReference type="ARBA" id="ARBA00022574"/>
    </source>
</evidence>
<name>A0A3S5CRA4_9PLAT</name>
<feature type="domain" description="DUF1899" evidence="3">
    <location>
        <begin position="7"/>
        <end position="67"/>
    </location>
</feature>
<dbReference type="SUPFAM" id="SSF50978">
    <property type="entry name" value="WD40 repeat-like"/>
    <property type="match status" value="1"/>
</dbReference>